<dbReference type="SMART" id="SM00530">
    <property type="entry name" value="HTH_XRE"/>
    <property type="match status" value="1"/>
</dbReference>
<dbReference type="InterPro" id="IPR001387">
    <property type="entry name" value="Cro/C1-type_HTH"/>
</dbReference>
<sequence length="281" mass="31472">MDKRDRAALFRTRLQEAMARDGLNRSSLARAVSADRSTIGQLLQAGEARLPSGALLADLAAVLRVSCDWLLGLSDHPERPGDLLDAAMAMTGAERSVADDQIMAWHREARGFKIRHVPATLPDMLKTEAVLRWEYDTQMGKTPDQAVRIASEFLTWAEETGSDYEIALPEHELRSLASGTGYYSGLAPGLRRDLLTHMADRCDTLYPSLRVYLFDARRVFSAPMTIFGPGLAVIYVGRFYLAFRERDRMRSLTRHFDWLVREAVVEAHGFAAVARKMSAEI</sequence>
<evidence type="ECO:0000259" key="2">
    <source>
        <dbReference type="SMART" id="SM00530"/>
    </source>
</evidence>
<keyword evidence="1" id="KW-0472">Membrane</keyword>
<reference evidence="3 4" key="1">
    <citation type="submission" date="2024-07" db="EMBL/GenBank/DDBJ databases">
        <authorList>
            <person name="Kang M."/>
        </authorList>
    </citation>
    <scope>NUCLEOTIDE SEQUENCE [LARGE SCALE GENOMIC DNA]</scope>
    <source>
        <strain evidence="3 4">DFM31</strain>
    </source>
</reference>
<keyword evidence="1" id="KW-0812">Transmembrane</keyword>
<gene>
    <name evidence="3" type="ORF">AB0T83_00160</name>
</gene>
<name>A0ABV3L0W4_9RHOB</name>
<accession>A0ABV3L0W4</accession>
<keyword evidence="1" id="KW-1133">Transmembrane helix</keyword>
<dbReference type="RefSeq" id="WP_366190516.1">
    <property type="nucleotide sequence ID" value="NZ_JBFBVU010000001.1"/>
</dbReference>
<proteinExistence type="predicted"/>
<dbReference type="InterPro" id="IPR010982">
    <property type="entry name" value="Lambda_DNA-bd_dom_sf"/>
</dbReference>
<dbReference type="SUPFAM" id="SSF47413">
    <property type="entry name" value="lambda repressor-like DNA-binding domains"/>
    <property type="match status" value="1"/>
</dbReference>
<dbReference type="EMBL" id="JBFBVU010000001">
    <property type="protein sequence ID" value="MEV8465190.1"/>
    <property type="molecule type" value="Genomic_DNA"/>
</dbReference>
<evidence type="ECO:0000313" key="4">
    <source>
        <dbReference type="Proteomes" id="UP001553161"/>
    </source>
</evidence>
<dbReference type="Proteomes" id="UP001553161">
    <property type="component" value="Unassembled WGS sequence"/>
</dbReference>
<dbReference type="Gene3D" id="1.10.260.40">
    <property type="entry name" value="lambda repressor-like DNA-binding domains"/>
    <property type="match status" value="1"/>
</dbReference>
<feature type="domain" description="HTH cro/C1-type" evidence="2">
    <location>
        <begin position="13"/>
        <end position="70"/>
    </location>
</feature>
<keyword evidence="4" id="KW-1185">Reference proteome</keyword>
<protein>
    <submittedName>
        <fullName evidence="3">Transcriptional regulator</fullName>
    </submittedName>
</protein>
<evidence type="ECO:0000256" key="1">
    <source>
        <dbReference type="SAM" id="Phobius"/>
    </source>
</evidence>
<feature type="transmembrane region" description="Helical" evidence="1">
    <location>
        <begin position="220"/>
        <end position="241"/>
    </location>
</feature>
<evidence type="ECO:0000313" key="3">
    <source>
        <dbReference type="EMBL" id="MEV8465190.1"/>
    </source>
</evidence>
<comment type="caution">
    <text evidence="3">The sequence shown here is derived from an EMBL/GenBank/DDBJ whole genome shotgun (WGS) entry which is preliminary data.</text>
</comment>
<organism evidence="3 4">
    <name type="scientific">Meridianimarinicoccus marinus</name>
    <dbReference type="NCBI Taxonomy" id="3231483"/>
    <lineage>
        <taxon>Bacteria</taxon>
        <taxon>Pseudomonadati</taxon>
        <taxon>Pseudomonadota</taxon>
        <taxon>Alphaproteobacteria</taxon>
        <taxon>Rhodobacterales</taxon>
        <taxon>Paracoccaceae</taxon>
        <taxon>Meridianimarinicoccus</taxon>
    </lineage>
</organism>